<dbReference type="PANTHER" id="PTHR12839:SF10">
    <property type="entry name" value="MIF4G DOMAIN-CONTAINING PROTEIN"/>
    <property type="match status" value="1"/>
</dbReference>
<keyword evidence="1" id="KW-0175">Coiled coil</keyword>
<evidence type="ECO:0000256" key="1">
    <source>
        <dbReference type="SAM" id="Coils"/>
    </source>
</evidence>
<protein>
    <recommendedName>
        <fullName evidence="3">Up-frameshift suppressor 2 C-terminal domain-containing protein</fullName>
    </recommendedName>
</protein>
<dbReference type="GO" id="GO:0035145">
    <property type="term" value="C:exon-exon junction complex"/>
    <property type="evidence" value="ECO:0007669"/>
    <property type="project" value="TreeGrafter"/>
</dbReference>
<dbReference type="PANTHER" id="PTHR12839">
    <property type="entry name" value="NONSENSE-MEDIATED MRNA DECAY PROTEIN 2 UP-FRAMESHIFT SUPPRESSOR 2"/>
    <property type="match status" value="1"/>
</dbReference>
<feature type="region of interest" description="Disordered" evidence="2">
    <location>
        <begin position="298"/>
        <end position="321"/>
    </location>
</feature>
<reference evidence="4 5" key="1">
    <citation type="submission" date="2017-09" db="EMBL/GenBank/DDBJ databases">
        <authorList>
            <consortium name="International Durum Wheat Genome Sequencing Consortium (IDWGSC)"/>
            <person name="Milanesi L."/>
        </authorList>
    </citation>
    <scope>NUCLEOTIDE SEQUENCE [LARGE SCALE GENOMIC DNA]</scope>
    <source>
        <strain evidence="5">cv. Svevo</strain>
    </source>
</reference>
<evidence type="ECO:0000313" key="5">
    <source>
        <dbReference type="Proteomes" id="UP000324705"/>
    </source>
</evidence>
<dbReference type="Gramene" id="TRITD2Av1G224230.10">
    <property type="protein sequence ID" value="TRITD2Av1G224230.10"/>
    <property type="gene ID" value="TRITD2Av1G224230"/>
</dbReference>
<evidence type="ECO:0000256" key="2">
    <source>
        <dbReference type="SAM" id="MobiDB-lite"/>
    </source>
</evidence>
<organism evidence="4 5">
    <name type="scientific">Triticum turgidum subsp. durum</name>
    <name type="common">Durum wheat</name>
    <name type="synonym">Triticum durum</name>
    <dbReference type="NCBI Taxonomy" id="4567"/>
    <lineage>
        <taxon>Eukaryota</taxon>
        <taxon>Viridiplantae</taxon>
        <taxon>Streptophyta</taxon>
        <taxon>Embryophyta</taxon>
        <taxon>Tracheophyta</taxon>
        <taxon>Spermatophyta</taxon>
        <taxon>Magnoliopsida</taxon>
        <taxon>Liliopsida</taxon>
        <taxon>Poales</taxon>
        <taxon>Poaceae</taxon>
        <taxon>BOP clade</taxon>
        <taxon>Pooideae</taxon>
        <taxon>Triticodae</taxon>
        <taxon>Triticeae</taxon>
        <taxon>Triticinae</taxon>
        <taxon>Triticum</taxon>
    </lineage>
</organism>
<dbReference type="InterPro" id="IPR007193">
    <property type="entry name" value="Upf2/Nmd2_C"/>
</dbReference>
<dbReference type="Pfam" id="PF04050">
    <property type="entry name" value="Upf2"/>
    <property type="match status" value="1"/>
</dbReference>
<name>A0A9R1P0U7_TRITD</name>
<dbReference type="GO" id="GO:0000184">
    <property type="term" value="P:nuclear-transcribed mRNA catabolic process, nonsense-mediated decay"/>
    <property type="evidence" value="ECO:0007669"/>
    <property type="project" value="InterPro"/>
</dbReference>
<proteinExistence type="predicted"/>
<sequence length="338" mass="37389">MLSLMCRYPVHYVGGHGTVYFLDRFIDMFAELRPNMTRYSSPELLASALAELEENEKTKQSESAASDVSCKSSANRPDKNGRGHEEVADSESYSGSRSIYRDGSEDGDSLYEENSDGRSGNGVVDDDDTRPSGSDEEERVQVRHKVVQVDPKEQEDFDRELRALLQESLESRKLEPRVKSTLNMTVPMKIVEGSKDSRATERESGEELTAEESGNAGGGSEVKVCVRVLVKKGHKQQTRQMLIPGDCSLVQSTKQQEAALLEEKQNIKQKILEYNEREEEEFNASSFQTGFWGQGGSSAGGSIGSAGRGSWDGSNRGGRGRQRYYIAGGIYHGYGRGR</sequence>
<feature type="domain" description="Up-frameshift suppressor 2 C-terminal" evidence="3">
    <location>
        <begin position="135"/>
        <end position="273"/>
    </location>
</feature>
<dbReference type="AlphaFoldDB" id="A0A9R1P0U7"/>
<keyword evidence="5" id="KW-1185">Reference proteome</keyword>
<feature type="region of interest" description="Disordered" evidence="2">
    <location>
        <begin position="193"/>
        <end position="219"/>
    </location>
</feature>
<feature type="compositionally biased region" description="Acidic residues" evidence="2">
    <location>
        <begin position="105"/>
        <end position="114"/>
    </location>
</feature>
<evidence type="ECO:0000313" key="4">
    <source>
        <dbReference type="EMBL" id="VAH34452.1"/>
    </source>
</evidence>
<dbReference type="InterPro" id="IPR039762">
    <property type="entry name" value="Nmd2/UPF2"/>
</dbReference>
<feature type="compositionally biased region" description="Acidic residues" evidence="2">
    <location>
        <begin position="124"/>
        <end position="138"/>
    </location>
</feature>
<accession>A0A9R1P0U7</accession>
<feature type="compositionally biased region" description="Basic and acidic residues" evidence="2">
    <location>
        <begin position="193"/>
        <end position="205"/>
    </location>
</feature>
<dbReference type="Proteomes" id="UP000324705">
    <property type="component" value="Chromosome 2A"/>
</dbReference>
<feature type="coiled-coil region" evidence="1">
    <location>
        <begin position="250"/>
        <end position="281"/>
    </location>
</feature>
<gene>
    <name evidence="4" type="ORF">TRITD_2Av1G224230</name>
</gene>
<dbReference type="GO" id="GO:0005737">
    <property type="term" value="C:cytoplasm"/>
    <property type="evidence" value="ECO:0007669"/>
    <property type="project" value="TreeGrafter"/>
</dbReference>
<feature type="compositionally biased region" description="Polar residues" evidence="2">
    <location>
        <begin position="61"/>
        <end position="75"/>
    </location>
</feature>
<feature type="compositionally biased region" description="Basic and acidic residues" evidence="2">
    <location>
        <begin position="76"/>
        <end position="87"/>
    </location>
</feature>
<feature type="region of interest" description="Disordered" evidence="2">
    <location>
        <begin position="55"/>
        <end position="144"/>
    </location>
</feature>
<evidence type="ECO:0000259" key="3">
    <source>
        <dbReference type="Pfam" id="PF04050"/>
    </source>
</evidence>
<dbReference type="EMBL" id="LT934113">
    <property type="protein sequence ID" value="VAH34452.1"/>
    <property type="molecule type" value="Genomic_DNA"/>
</dbReference>
<feature type="compositionally biased region" description="Gly residues" evidence="2">
    <location>
        <begin position="298"/>
        <end position="307"/>
    </location>
</feature>